<protein>
    <submittedName>
        <fullName evidence="2">Uncharacterized protein</fullName>
    </submittedName>
</protein>
<proteinExistence type="predicted"/>
<gene>
    <name evidence="2" type="ORF">ERS007739_01271</name>
</gene>
<accession>A0A916P7F5</accession>
<comment type="caution">
    <text evidence="2">The sequence shown here is derived from an EMBL/GenBank/DDBJ whole genome shotgun (WGS) entry which is preliminary data.</text>
</comment>
<dbReference type="AlphaFoldDB" id="A0A916P7F5"/>
<feature type="compositionally biased region" description="Basic residues" evidence="1">
    <location>
        <begin position="7"/>
        <end position="21"/>
    </location>
</feature>
<evidence type="ECO:0000256" key="1">
    <source>
        <dbReference type="SAM" id="MobiDB-lite"/>
    </source>
</evidence>
<sequence>MTLGLHHAAHHPEAHHRRTVAGHKTWDDRVIGALPWPNPVRMSRHHSEIRAAIVQRNAGAGHHHTGAEPKVVRLNHGHHHSRSIGGGQIDGAASRDAGGRRHCPLWIDQRGALPQILLVEQALRVHRHVVDVGDTRLRVGEGKLQCFDLHVHTFSGIH</sequence>
<evidence type="ECO:0000313" key="2">
    <source>
        <dbReference type="EMBL" id="COX42578.1"/>
    </source>
</evidence>
<dbReference type="EMBL" id="CSBK01000462">
    <property type="protein sequence ID" value="COX42578.1"/>
    <property type="molecule type" value="Genomic_DNA"/>
</dbReference>
<dbReference type="Proteomes" id="UP000039021">
    <property type="component" value="Unassembled WGS sequence"/>
</dbReference>
<reference evidence="3" key="1">
    <citation type="submission" date="2015-03" db="EMBL/GenBank/DDBJ databases">
        <authorList>
            <consortium name="Pathogen Informatics"/>
        </authorList>
    </citation>
    <scope>NUCLEOTIDE SEQUENCE [LARGE SCALE GENOMIC DNA]</scope>
    <source>
        <strain evidence="3">N09902308</strain>
    </source>
</reference>
<feature type="region of interest" description="Disordered" evidence="1">
    <location>
        <begin position="77"/>
        <end position="96"/>
    </location>
</feature>
<evidence type="ECO:0000313" key="3">
    <source>
        <dbReference type="Proteomes" id="UP000039021"/>
    </source>
</evidence>
<organism evidence="2 3">
    <name type="scientific">Mycobacterium tuberculosis</name>
    <dbReference type="NCBI Taxonomy" id="1773"/>
    <lineage>
        <taxon>Bacteria</taxon>
        <taxon>Bacillati</taxon>
        <taxon>Actinomycetota</taxon>
        <taxon>Actinomycetes</taxon>
        <taxon>Mycobacteriales</taxon>
        <taxon>Mycobacteriaceae</taxon>
        <taxon>Mycobacterium</taxon>
        <taxon>Mycobacterium tuberculosis complex</taxon>
    </lineage>
</organism>
<feature type="region of interest" description="Disordered" evidence="1">
    <location>
        <begin position="1"/>
        <end position="21"/>
    </location>
</feature>
<name>A0A916P7F5_MYCTX</name>